<dbReference type="SUPFAM" id="SSF55103">
    <property type="entry name" value="FAD-linked oxidases, C-terminal domain"/>
    <property type="match status" value="1"/>
</dbReference>
<comment type="cofactor">
    <cofactor evidence="1">
        <name>FAD</name>
        <dbReference type="ChEBI" id="CHEBI:57692"/>
    </cofactor>
</comment>
<dbReference type="OrthoDB" id="7786253at2759"/>
<dbReference type="Pfam" id="PF02913">
    <property type="entry name" value="FAD-oxidase_C"/>
    <property type="match status" value="1"/>
</dbReference>
<dbReference type="Gene3D" id="3.30.70.2740">
    <property type="match status" value="1"/>
</dbReference>
<dbReference type="GO" id="GO:1903457">
    <property type="term" value="P:lactate catabolic process"/>
    <property type="evidence" value="ECO:0007669"/>
    <property type="project" value="TreeGrafter"/>
</dbReference>
<dbReference type="Gene3D" id="3.30.465.10">
    <property type="match status" value="1"/>
</dbReference>
<comment type="caution">
    <text evidence="8">The sequence shown here is derived from an EMBL/GenBank/DDBJ whole genome shotgun (WGS) entry which is preliminary data.</text>
</comment>
<dbReference type="GO" id="GO:0004458">
    <property type="term" value="F:D-lactate dehydrogenase (cytochrome) activity"/>
    <property type="evidence" value="ECO:0007669"/>
    <property type="project" value="TreeGrafter"/>
</dbReference>
<evidence type="ECO:0000256" key="3">
    <source>
        <dbReference type="ARBA" id="ARBA00022630"/>
    </source>
</evidence>
<organism evidence="8 9">
    <name type="scientific">Hortaea werneckii</name>
    <name type="common">Black yeast</name>
    <name type="synonym">Cladosporium werneckii</name>
    <dbReference type="NCBI Taxonomy" id="91943"/>
    <lineage>
        <taxon>Eukaryota</taxon>
        <taxon>Fungi</taxon>
        <taxon>Dikarya</taxon>
        <taxon>Ascomycota</taxon>
        <taxon>Pezizomycotina</taxon>
        <taxon>Dothideomycetes</taxon>
        <taxon>Dothideomycetidae</taxon>
        <taxon>Mycosphaerellales</taxon>
        <taxon>Teratosphaeriaceae</taxon>
        <taxon>Hortaea</taxon>
    </lineage>
</organism>
<sequence length="643" mass="70724">MSRTPISRHLLRRHFLDPSRSRPQAWTAPAIARRCYATNPDEGKEDFKGQLYQSTNERVDRERAEQARFAQIREAQKAARGSPGWMVPFVLAVGIAGGWYLGSDRSGYQDTASTLPLSQTEPPQHNTSPANLQAAWTDFRAIVGEENISTQEDNLKQHSGSEWSSYPTLPDDKPFAIVMPGSTEEVSEVMKVCHRRRIPVTGYSGGTSLEGHFAATRGGICIDFSRMDKILNLHKEDLDVVVQPAVGWELLNEELAEHNLFFPPDPGPGAMIGGMVGTGCSGTNAYRYGTMRDYVLSLTVVLADGTIVKTKQRPRKSSAGYDLTRTFIGSEGTLGLVTEATLKIIPLPQNTSVAVCTFPTVREAANCVFRVVGAGVPIAAIEILDDVQMHCINSVGSTSRTWAEKPTLFFKFAGTPSAVKEHISLVQSLAKTTGSRTFEFARTPDEAAELWSARKEALWSVMSRKRLPTDHVWTTDVAVPISRLPDIIEVTKSDISASGLMGSIVGHVGDGNFHAIILYNDAEHGVAEAVVHRMVKRAIEMQGTATGEHGVGLVKRDYLEHEIGREGVDLMRKVSFFFFSSFLFPHSFLGGPTFFSCLDLPPCDAMRCDAGSLSQPPFPPLFPPPYKKINEEKKKRGKEEKIK</sequence>
<dbReference type="FunFam" id="3.30.465.10:FF:000014">
    <property type="entry name" value="D-lactate dehydrogenase (Cytochrome), putative"/>
    <property type="match status" value="1"/>
</dbReference>
<dbReference type="GO" id="GO:0071949">
    <property type="term" value="F:FAD binding"/>
    <property type="evidence" value="ECO:0007669"/>
    <property type="project" value="InterPro"/>
</dbReference>
<comment type="similarity">
    <text evidence="2">Belongs to the FAD-binding oxidoreductase/transferase type 4 family.</text>
</comment>
<dbReference type="InterPro" id="IPR036318">
    <property type="entry name" value="FAD-bd_PCMH-like_sf"/>
</dbReference>
<dbReference type="VEuPathDB" id="FungiDB:BTJ68_06735"/>
<evidence type="ECO:0000259" key="7">
    <source>
        <dbReference type="PROSITE" id="PS51387"/>
    </source>
</evidence>
<feature type="region of interest" description="Disordered" evidence="6">
    <location>
        <begin position="619"/>
        <end position="643"/>
    </location>
</feature>
<dbReference type="SUPFAM" id="SSF56176">
    <property type="entry name" value="FAD-binding/transporter-associated domain-like"/>
    <property type="match status" value="1"/>
</dbReference>
<reference evidence="8 9" key="1">
    <citation type="journal article" date="2018" name="BMC Genomics">
        <title>Genomic evidence for intraspecific hybridization in a clonal and extremely halotolerant yeast.</title>
        <authorList>
            <person name="Gostincar C."/>
            <person name="Stajich J.E."/>
            <person name="Zupancic J."/>
            <person name="Zalar P."/>
            <person name="Gunde-Cimerman N."/>
        </authorList>
    </citation>
    <scope>NUCLEOTIDE SEQUENCE [LARGE SCALE GENOMIC DNA]</scope>
    <source>
        <strain evidence="8 9">EXF-6669</strain>
    </source>
</reference>
<keyword evidence="3" id="KW-0285">Flavoprotein</keyword>
<evidence type="ECO:0000256" key="5">
    <source>
        <dbReference type="ARBA" id="ARBA00023002"/>
    </source>
</evidence>
<dbReference type="PANTHER" id="PTHR11748:SF116">
    <property type="entry name" value="D-LACTATE DEHYDROGENASE (CYTOCHROME) (AFU_ORTHOLOGUE AFUA_7G02560)"/>
    <property type="match status" value="1"/>
</dbReference>
<evidence type="ECO:0000313" key="9">
    <source>
        <dbReference type="Proteomes" id="UP000271337"/>
    </source>
</evidence>
<dbReference type="PROSITE" id="PS51387">
    <property type="entry name" value="FAD_PCMH"/>
    <property type="match status" value="1"/>
</dbReference>
<dbReference type="Proteomes" id="UP000271337">
    <property type="component" value="Unassembled WGS sequence"/>
</dbReference>
<evidence type="ECO:0000313" key="8">
    <source>
        <dbReference type="EMBL" id="RMY02271.1"/>
    </source>
</evidence>
<feature type="compositionally biased region" description="Basic and acidic residues" evidence="6">
    <location>
        <begin position="628"/>
        <end position="643"/>
    </location>
</feature>
<evidence type="ECO:0000256" key="2">
    <source>
        <dbReference type="ARBA" id="ARBA00008000"/>
    </source>
</evidence>
<dbReference type="GO" id="GO:0008720">
    <property type="term" value="F:D-lactate dehydrogenase (NAD+) activity"/>
    <property type="evidence" value="ECO:0007669"/>
    <property type="project" value="TreeGrafter"/>
</dbReference>
<dbReference type="FunFam" id="3.30.70.2740:FF:000001">
    <property type="entry name" value="D-lactate dehydrogenase mitochondrial"/>
    <property type="match status" value="1"/>
</dbReference>
<name>A0A3M6YHL1_HORWE</name>
<proteinExistence type="inferred from homology"/>
<dbReference type="InterPro" id="IPR004113">
    <property type="entry name" value="FAD-bd_oxidored_4_C"/>
</dbReference>
<dbReference type="InterPro" id="IPR016166">
    <property type="entry name" value="FAD-bd_PCMH"/>
</dbReference>
<protein>
    <recommendedName>
        <fullName evidence="7">FAD-binding PCMH-type domain-containing protein</fullName>
    </recommendedName>
</protein>
<evidence type="ECO:0000256" key="1">
    <source>
        <dbReference type="ARBA" id="ARBA00001974"/>
    </source>
</evidence>
<dbReference type="EMBL" id="QWIL01001525">
    <property type="protein sequence ID" value="RMY02271.1"/>
    <property type="molecule type" value="Genomic_DNA"/>
</dbReference>
<evidence type="ECO:0000256" key="6">
    <source>
        <dbReference type="SAM" id="MobiDB-lite"/>
    </source>
</evidence>
<dbReference type="Pfam" id="PF01565">
    <property type="entry name" value="FAD_binding_4"/>
    <property type="match status" value="1"/>
</dbReference>
<evidence type="ECO:0000256" key="4">
    <source>
        <dbReference type="ARBA" id="ARBA00022827"/>
    </source>
</evidence>
<feature type="domain" description="FAD-binding PCMH-type" evidence="7">
    <location>
        <begin position="170"/>
        <end position="347"/>
    </location>
</feature>
<gene>
    <name evidence="8" type="ORF">D0867_11106</name>
</gene>
<accession>A0A3M6YHL1</accession>
<keyword evidence="4" id="KW-0274">FAD</keyword>
<dbReference type="InterPro" id="IPR016164">
    <property type="entry name" value="FAD-linked_Oxase-like_C"/>
</dbReference>
<keyword evidence="5" id="KW-0560">Oxidoreductase</keyword>
<dbReference type="AlphaFoldDB" id="A0A3M6YHL1"/>
<dbReference type="InterPro" id="IPR016169">
    <property type="entry name" value="FAD-bd_PCMH_sub2"/>
</dbReference>
<dbReference type="GO" id="GO:0005739">
    <property type="term" value="C:mitochondrion"/>
    <property type="evidence" value="ECO:0007669"/>
    <property type="project" value="TreeGrafter"/>
</dbReference>
<dbReference type="InterPro" id="IPR006094">
    <property type="entry name" value="Oxid_FAD_bind_N"/>
</dbReference>
<dbReference type="PANTHER" id="PTHR11748">
    <property type="entry name" value="D-LACTATE DEHYDROGENASE"/>
    <property type="match status" value="1"/>
</dbReference>